<evidence type="ECO:0000313" key="3">
    <source>
        <dbReference type="Proteomes" id="UP000029737"/>
    </source>
</evidence>
<comment type="caution">
    <text evidence="2">The sequence shown here is derived from an EMBL/GenBank/DDBJ whole genome shotgun (WGS) entry which is preliminary data.</text>
</comment>
<dbReference type="PANTHER" id="PTHR40274">
    <property type="entry name" value="VIRGINIAMYCIN B LYASE"/>
    <property type="match status" value="1"/>
</dbReference>
<proteinExistence type="predicted"/>
<sequence length="531" mass="54806">MATNRTDGEKSTPGAERPGPVRLNEPSPLRGANGIAFGPDGALHVAQFLTGRISAVDTTSGEVGVVVPPGSPVLTPDDIAFTPDGTMYVTDVAPGRVWRRSPNGEIHLVTDALVAPNGITCLGDRLFVNEMRDGGGLFELFPDGGEPVPLTEGLAHGNAMRFGPDGLLYYPHMMTNEVRRIPPEGGEPELVASGMPVPVAVRFDLWGELFVLSCDAAGTITRVDPVTGRTSSFATGIPGLDNAAFDADNRMFVSSFVRGSITELGERGSARTVVPAGLNGPFGTTVDPTGRVYVADHFGLSRVSESGGLDQVDVVGGTLPSPPRNVVATGDVLQLATAGGELHAYDPVRGVSRGRVAGLGELAGMAADPSGRVVLAAPGSGRVLSVDGTDAVRVLAEGMEHPVGVALDDDGRCYVSDDRLGRVLRLDAEPVVVLDGLGVPQGIAVSGGELFVVETGHRRLRRLDPETGRSSIELTDLAVETLPGVDGTGPDGSGRPSPFADLVVSGDGSLLLTANGEGSVLSLRIRAEGTG</sequence>
<name>A0ABR4X6X3_9ACTN</name>
<reference evidence="2 3" key="1">
    <citation type="journal article" date="2014" name="PLoS ONE">
        <title>Identification and Characterization of a New Erythromycin Biosynthetic Gene Cluster in Actinopolyspora erythraea YIM90600, a Novel Erythronolide-Producing Halophilic Actinomycete Isolated from Salt Field.</title>
        <authorList>
            <person name="Chen D."/>
            <person name="Feng J."/>
            <person name="Huang L."/>
            <person name="Zhang Q."/>
            <person name="Wu J."/>
            <person name="Zhu X."/>
            <person name="Duan Y."/>
            <person name="Xu Z."/>
        </authorList>
    </citation>
    <scope>NUCLEOTIDE SEQUENCE [LARGE SCALE GENOMIC DNA]</scope>
    <source>
        <strain evidence="2 3">YIM90600</strain>
    </source>
</reference>
<feature type="region of interest" description="Disordered" evidence="1">
    <location>
        <begin position="1"/>
        <end position="33"/>
    </location>
</feature>
<dbReference type="Gene3D" id="2.120.10.30">
    <property type="entry name" value="TolB, C-terminal domain"/>
    <property type="match status" value="3"/>
</dbReference>
<dbReference type="InterPro" id="IPR051344">
    <property type="entry name" value="Vgb"/>
</dbReference>
<evidence type="ECO:0000256" key="1">
    <source>
        <dbReference type="SAM" id="MobiDB-lite"/>
    </source>
</evidence>
<dbReference type="Proteomes" id="UP000029737">
    <property type="component" value="Unassembled WGS sequence"/>
</dbReference>
<dbReference type="EMBL" id="JPMV01000012">
    <property type="protein sequence ID" value="KGI82245.1"/>
    <property type="molecule type" value="Genomic_DNA"/>
</dbReference>
<dbReference type="SUPFAM" id="SSF63829">
    <property type="entry name" value="Calcium-dependent phosphotriesterase"/>
    <property type="match status" value="2"/>
</dbReference>
<organism evidence="2 3">
    <name type="scientific">Actinopolyspora erythraea</name>
    <dbReference type="NCBI Taxonomy" id="414996"/>
    <lineage>
        <taxon>Bacteria</taxon>
        <taxon>Bacillati</taxon>
        <taxon>Actinomycetota</taxon>
        <taxon>Actinomycetes</taxon>
        <taxon>Actinopolysporales</taxon>
        <taxon>Actinopolysporaceae</taxon>
        <taxon>Actinopolyspora</taxon>
    </lineage>
</organism>
<feature type="compositionally biased region" description="Basic and acidic residues" evidence="1">
    <location>
        <begin position="1"/>
        <end position="10"/>
    </location>
</feature>
<protein>
    <recommendedName>
        <fullName evidence="4">Gluconolaconase</fullName>
    </recommendedName>
</protein>
<keyword evidence="3" id="KW-1185">Reference proteome</keyword>
<accession>A0ABR4X6X3</accession>
<dbReference type="PANTHER" id="PTHR40274:SF4">
    <property type="entry name" value="BLL1406 PROTEIN"/>
    <property type="match status" value="1"/>
</dbReference>
<gene>
    <name evidence="2" type="ORF">IL38_05770</name>
</gene>
<dbReference type="RefSeq" id="WP_043570684.1">
    <property type="nucleotide sequence ID" value="NZ_CP022752.1"/>
</dbReference>
<evidence type="ECO:0008006" key="4">
    <source>
        <dbReference type="Google" id="ProtNLM"/>
    </source>
</evidence>
<evidence type="ECO:0000313" key="2">
    <source>
        <dbReference type="EMBL" id="KGI82245.1"/>
    </source>
</evidence>
<dbReference type="InterPro" id="IPR011042">
    <property type="entry name" value="6-blade_b-propeller_TolB-like"/>
</dbReference>